<dbReference type="RefSeq" id="WP_002561424.1">
    <property type="nucleotide sequence ID" value="NZ_CABJFV010000001.1"/>
</dbReference>
<feature type="transmembrane region" description="Helical" evidence="6">
    <location>
        <begin position="286"/>
        <end position="306"/>
    </location>
</feature>
<name>A0A413VY03_9BACE</name>
<evidence type="ECO:0000256" key="5">
    <source>
        <dbReference type="ARBA" id="ARBA00023136"/>
    </source>
</evidence>
<comment type="caution">
    <text evidence="7">The sequence shown here is derived from an EMBL/GenBank/DDBJ whole genome shotgun (WGS) entry which is preliminary data.</text>
</comment>
<feature type="transmembrane region" description="Helical" evidence="6">
    <location>
        <begin position="47"/>
        <end position="67"/>
    </location>
</feature>
<feature type="transmembrane region" description="Helical" evidence="6">
    <location>
        <begin position="142"/>
        <end position="161"/>
    </location>
</feature>
<keyword evidence="5 6" id="KW-0472">Membrane</keyword>
<keyword evidence="2" id="KW-1003">Cell membrane</keyword>
<protein>
    <submittedName>
        <fullName evidence="7">Flippase</fullName>
    </submittedName>
</protein>
<gene>
    <name evidence="7" type="ORF">DW888_01025</name>
</gene>
<reference evidence="7 8" key="1">
    <citation type="submission" date="2018-08" db="EMBL/GenBank/DDBJ databases">
        <title>A genome reference for cultivated species of the human gut microbiota.</title>
        <authorList>
            <person name="Zou Y."/>
            <person name="Xue W."/>
            <person name="Luo G."/>
        </authorList>
    </citation>
    <scope>NUCLEOTIDE SEQUENCE [LARGE SCALE GENOMIC DNA]</scope>
    <source>
        <strain evidence="7 8">AM40-30BH</strain>
    </source>
</reference>
<feature type="transmembrane region" description="Helical" evidence="6">
    <location>
        <begin position="440"/>
        <end position="460"/>
    </location>
</feature>
<evidence type="ECO:0000256" key="3">
    <source>
        <dbReference type="ARBA" id="ARBA00022692"/>
    </source>
</evidence>
<dbReference type="PANTHER" id="PTHR30250:SF11">
    <property type="entry name" value="O-ANTIGEN TRANSPORTER-RELATED"/>
    <property type="match status" value="1"/>
</dbReference>
<evidence type="ECO:0000313" key="8">
    <source>
        <dbReference type="Proteomes" id="UP000284379"/>
    </source>
</evidence>
<feature type="transmembrane region" description="Helical" evidence="6">
    <location>
        <begin position="79"/>
        <end position="102"/>
    </location>
</feature>
<evidence type="ECO:0000256" key="6">
    <source>
        <dbReference type="SAM" id="Phobius"/>
    </source>
</evidence>
<keyword evidence="4 6" id="KW-1133">Transmembrane helix</keyword>
<feature type="transmembrane region" description="Helical" evidence="6">
    <location>
        <begin position="413"/>
        <end position="434"/>
    </location>
</feature>
<evidence type="ECO:0000256" key="2">
    <source>
        <dbReference type="ARBA" id="ARBA00022475"/>
    </source>
</evidence>
<sequence length="477" mass="54877">MGIKRNFFFSSILTTANYIFPLIIFPYISRVLGVNNIGICNFVDSIINYFILFSMMGLSITGIREIAKVKKDKSILQQTFSSLFVLNLISTSIALILLIIGIYTIPQLKEHQNLMWIGAVKLVFSLFLIEWFFKGIENFKYITIRTVAVRCFFLLCVFLLVKEKDDFDVYYGLLVGTTVINAFFNWKYLLRILKFDFSNISISPYIKSFFVLGVYSLLTSMYTSLNVVYLGFVAGEKEVGYYTTAIKIYTILLSLFTALSGVLLPRFSVMVAENKMLELKNLIFKSLDLLCMICFPLIVFTEFFTPQIIEYIAGNGYQGAITPMRIVMPLMFIIGLEQIYIIQLLMPMKEDKIILRNSLIGALAGIVFNILLVSTLKSVGSSIVWLISELCVLFSAFLFVHRKLNIDFDWHIVYKRLLSTLPYILICFLGYFFIEGNVVTLFFIGFSCVLCFFIQELFFVKTPFVINIVKSIYRRIM</sequence>
<dbReference type="Proteomes" id="UP000284379">
    <property type="component" value="Unassembled WGS sequence"/>
</dbReference>
<feature type="transmembrane region" description="Helical" evidence="6">
    <location>
        <begin position="167"/>
        <end position="188"/>
    </location>
</feature>
<feature type="transmembrane region" description="Helical" evidence="6">
    <location>
        <begin position="326"/>
        <end position="346"/>
    </location>
</feature>
<feature type="transmembrane region" description="Helical" evidence="6">
    <location>
        <begin position="246"/>
        <end position="265"/>
    </location>
</feature>
<dbReference type="GO" id="GO:0005886">
    <property type="term" value="C:plasma membrane"/>
    <property type="evidence" value="ECO:0007669"/>
    <property type="project" value="UniProtKB-SubCell"/>
</dbReference>
<feature type="transmembrane region" description="Helical" evidence="6">
    <location>
        <begin position="7"/>
        <end position="27"/>
    </location>
</feature>
<accession>A0A413VY03</accession>
<dbReference type="InterPro" id="IPR050833">
    <property type="entry name" value="Poly_Biosynth_Transport"/>
</dbReference>
<evidence type="ECO:0000313" key="7">
    <source>
        <dbReference type="EMBL" id="RHB38431.1"/>
    </source>
</evidence>
<organism evidence="7 8">
    <name type="scientific">Bacteroides nordii</name>
    <dbReference type="NCBI Taxonomy" id="291645"/>
    <lineage>
        <taxon>Bacteria</taxon>
        <taxon>Pseudomonadati</taxon>
        <taxon>Bacteroidota</taxon>
        <taxon>Bacteroidia</taxon>
        <taxon>Bacteroidales</taxon>
        <taxon>Bacteroidaceae</taxon>
        <taxon>Bacteroides</taxon>
    </lineage>
</organism>
<feature type="transmembrane region" description="Helical" evidence="6">
    <location>
        <begin position="209"/>
        <end position="234"/>
    </location>
</feature>
<dbReference type="EMBL" id="QSGO01000001">
    <property type="protein sequence ID" value="RHB38431.1"/>
    <property type="molecule type" value="Genomic_DNA"/>
</dbReference>
<keyword evidence="3 6" id="KW-0812">Transmembrane</keyword>
<dbReference type="AlphaFoldDB" id="A0A413VY03"/>
<feature type="transmembrane region" description="Helical" evidence="6">
    <location>
        <begin position="114"/>
        <end position="133"/>
    </location>
</feature>
<dbReference type="PANTHER" id="PTHR30250">
    <property type="entry name" value="PST FAMILY PREDICTED COLANIC ACID TRANSPORTER"/>
    <property type="match status" value="1"/>
</dbReference>
<dbReference type="Pfam" id="PF01943">
    <property type="entry name" value="Polysacc_synt"/>
    <property type="match status" value="1"/>
</dbReference>
<dbReference type="InterPro" id="IPR002797">
    <property type="entry name" value="Polysacc_synth"/>
</dbReference>
<feature type="transmembrane region" description="Helical" evidence="6">
    <location>
        <begin position="382"/>
        <end position="401"/>
    </location>
</feature>
<evidence type="ECO:0000256" key="4">
    <source>
        <dbReference type="ARBA" id="ARBA00022989"/>
    </source>
</evidence>
<proteinExistence type="predicted"/>
<feature type="transmembrane region" description="Helical" evidence="6">
    <location>
        <begin position="358"/>
        <end position="376"/>
    </location>
</feature>
<comment type="subcellular location">
    <subcellularLocation>
        <location evidence="1">Cell membrane</location>
        <topology evidence="1">Multi-pass membrane protein</topology>
    </subcellularLocation>
</comment>
<evidence type="ECO:0000256" key="1">
    <source>
        <dbReference type="ARBA" id="ARBA00004651"/>
    </source>
</evidence>